<dbReference type="InterPro" id="IPR029044">
    <property type="entry name" value="Nucleotide-diphossugar_trans"/>
</dbReference>
<keyword evidence="2" id="KW-0808">Transferase</keyword>
<evidence type="ECO:0000259" key="1">
    <source>
        <dbReference type="Pfam" id="PF00535"/>
    </source>
</evidence>
<accession>A0A0G0M0D5</accession>
<dbReference type="PANTHER" id="PTHR43179:SF7">
    <property type="entry name" value="RHAMNOSYLTRANSFERASE WBBL"/>
    <property type="match status" value="1"/>
</dbReference>
<dbReference type="GO" id="GO:0016740">
    <property type="term" value="F:transferase activity"/>
    <property type="evidence" value="ECO:0007669"/>
    <property type="project" value="UniProtKB-KW"/>
</dbReference>
<reference evidence="2 3" key="1">
    <citation type="journal article" date="2015" name="Nature">
        <title>rRNA introns, odd ribosomes, and small enigmatic genomes across a large radiation of phyla.</title>
        <authorList>
            <person name="Brown C.T."/>
            <person name="Hug L.A."/>
            <person name="Thomas B.C."/>
            <person name="Sharon I."/>
            <person name="Castelle C.J."/>
            <person name="Singh A."/>
            <person name="Wilkins M.J."/>
            <person name="Williams K.H."/>
            <person name="Banfield J.F."/>
        </authorList>
    </citation>
    <scope>NUCLEOTIDE SEQUENCE [LARGE SCALE GENOMIC DNA]</scope>
</reference>
<feature type="domain" description="Glycosyltransferase 2-like" evidence="1">
    <location>
        <begin position="6"/>
        <end position="118"/>
    </location>
</feature>
<dbReference type="InterPro" id="IPR001173">
    <property type="entry name" value="Glyco_trans_2-like"/>
</dbReference>
<comment type="caution">
    <text evidence="2">The sequence shown here is derived from an EMBL/GenBank/DDBJ whole genome shotgun (WGS) entry which is preliminary data.</text>
</comment>
<dbReference type="Pfam" id="PF00535">
    <property type="entry name" value="Glycos_transf_2"/>
    <property type="match status" value="1"/>
</dbReference>
<name>A0A0G0M0D5_9BACT</name>
<sequence>MRHDVSIIIPIFNTKELIAKNLPGIIEAKRDVKNRITEVIVVDDASVDGSYDFVKKNFAEVKLIRHKFNRGFSASINTGARSAKGKLLALLNSDVTPQKNFLTSIFKHFEKQEVFAVSLHEKDFSWAKGFFKEGFVEHAPGKQLNEAHETFWVNGGSGVFRRDYWMRLGGLDERLFSPFYWEDIDICYRAAKRGLINVWEPEAKVIHLHESTIKKLSKRYVQTIRERNQLLFIWKNITSPNLFRKHLTGLTRRMVYHPGYIRIVLMAISHARSILKARKKEKKESKVSDEAIFTKFK</sequence>
<dbReference type="EMBL" id="LBWA01000025">
    <property type="protein sequence ID" value="KKQ96782.1"/>
    <property type="molecule type" value="Genomic_DNA"/>
</dbReference>
<protein>
    <submittedName>
        <fullName evidence="2">Glycosyl transferase, family 2</fullName>
    </submittedName>
</protein>
<dbReference type="PANTHER" id="PTHR43179">
    <property type="entry name" value="RHAMNOSYLTRANSFERASE WBBL"/>
    <property type="match status" value="1"/>
</dbReference>
<organism evidence="2 3">
    <name type="scientific">Candidatus Woesebacteria bacterium GW2011_GWA1_39_12</name>
    <dbReference type="NCBI Taxonomy" id="1618549"/>
    <lineage>
        <taxon>Bacteria</taxon>
        <taxon>Candidatus Woeseibacteriota</taxon>
    </lineage>
</organism>
<dbReference type="CDD" id="cd04186">
    <property type="entry name" value="GT_2_like_c"/>
    <property type="match status" value="1"/>
</dbReference>
<dbReference type="Proteomes" id="UP000034325">
    <property type="component" value="Unassembled WGS sequence"/>
</dbReference>
<gene>
    <name evidence="2" type="ORF">UT23_C0025G0013</name>
</gene>
<evidence type="ECO:0000313" key="3">
    <source>
        <dbReference type="Proteomes" id="UP000034325"/>
    </source>
</evidence>
<dbReference type="Gene3D" id="3.90.550.10">
    <property type="entry name" value="Spore Coat Polysaccharide Biosynthesis Protein SpsA, Chain A"/>
    <property type="match status" value="1"/>
</dbReference>
<dbReference type="SUPFAM" id="SSF53448">
    <property type="entry name" value="Nucleotide-diphospho-sugar transferases"/>
    <property type="match status" value="1"/>
</dbReference>
<evidence type="ECO:0000313" key="2">
    <source>
        <dbReference type="EMBL" id="KKQ96782.1"/>
    </source>
</evidence>
<proteinExistence type="predicted"/>
<dbReference type="AlphaFoldDB" id="A0A0G0M0D5"/>